<dbReference type="EMBL" id="GISG01275412">
    <property type="protein sequence ID" value="MBA4677499.1"/>
    <property type="molecule type" value="Transcribed_RNA"/>
</dbReference>
<evidence type="ECO:0000313" key="1">
    <source>
        <dbReference type="EMBL" id="MBA4677499.1"/>
    </source>
</evidence>
<accession>A0A7C9AW66</accession>
<organism evidence="1">
    <name type="scientific">Opuntia streptacantha</name>
    <name type="common">Prickly pear cactus</name>
    <name type="synonym">Opuntia cardona</name>
    <dbReference type="NCBI Taxonomy" id="393608"/>
    <lineage>
        <taxon>Eukaryota</taxon>
        <taxon>Viridiplantae</taxon>
        <taxon>Streptophyta</taxon>
        <taxon>Embryophyta</taxon>
        <taxon>Tracheophyta</taxon>
        <taxon>Spermatophyta</taxon>
        <taxon>Magnoliopsida</taxon>
        <taxon>eudicotyledons</taxon>
        <taxon>Gunneridae</taxon>
        <taxon>Pentapetalae</taxon>
        <taxon>Caryophyllales</taxon>
        <taxon>Cactineae</taxon>
        <taxon>Cactaceae</taxon>
        <taxon>Opuntioideae</taxon>
        <taxon>Opuntia</taxon>
    </lineage>
</organism>
<proteinExistence type="predicted"/>
<reference evidence="1" key="1">
    <citation type="journal article" date="2013" name="J. Plant Res.">
        <title>Effect of fungi and light on seed germination of three Opuntia species from semiarid lands of central Mexico.</title>
        <authorList>
            <person name="Delgado-Sanchez P."/>
            <person name="Jimenez-Bremont J.F."/>
            <person name="Guerrero-Gonzalez Mde L."/>
            <person name="Flores J."/>
        </authorList>
    </citation>
    <scope>NUCLEOTIDE SEQUENCE</scope>
    <source>
        <tissue evidence="1">Cladode</tissue>
    </source>
</reference>
<reference evidence="1" key="2">
    <citation type="submission" date="2020-07" db="EMBL/GenBank/DDBJ databases">
        <authorList>
            <person name="Vera ALvarez R."/>
            <person name="Arias-Moreno D.M."/>
            <person name="Jimenez-Jacinto V."/>
            <person name="Jimenez-Bremont J.F."/>
            <person name="Swaminathan K."/>
            <person name="Moose S.P."/>
            <person name="Guerrero-Gonzalez M.L."/>
            <person name="Marino-Ramirez L."/>
            <person name="Landsman D."/>
            <person name="Rodriguez-Kessler M."/>
            <person name="Delgado-Sanchez P."/>
        </authorList>
    </citation>
    <scope>NUCLEOTIDE SEQUENCE</scope>
    <source>
        <tissue evidence="1">Cladode</tissue>
    </source>
</reference>
<dbReference type="AlphaFoldDB" id="A0A7C9AW66"/>
<sequence>MVFCAAIPLPAQLLRLRLRLRKIIAFLRYTKEYPLLVTLGFRWPQFSMNGFRKAMKSTARICIFSSTASGILDALPTLSRCQNGWRNTQACHCKIQPPNWS</sequence>
<name>A0A7C9AW66_OPUST</name>
<protein>
    <submittedName>
        <fullName evidence="1">Uncharacterized protein</fullName>
    </submittedName>
</protein>